<dbReference type="AlphaFoldDB" id="Q7S6Z5"/>
<dbReference type="Proteomes" id="UP000001805">
    <property type="component" value="Chromosome 5, Linkage Group VI"/>
</dbReference>
<name>Q7S6Z5_NEUCR</name>
<dbReference type="HOGENOM" id="CLU_2015883_0_0_1"/>
<gene>
    <name evidence="1" type="ORF">NCU05568</name>
</gene>
<organism evidence="1 2">
    <name type="scientific">Neurospora crassa (strain ATCC 24698 / 74-OR23-1A / CBS 708.71 / DSM 1257 / FGSC 987)</name>
    <dbReference type="NCBI Taxonomy" id="367110"/>
    <lineage>
        <taxon>Eukaryota</taxon>
        <taxon>Fungi</taxon>
        <taxon>Dikarya</taxon>
        <taxon>Ascomycota</taxon>
        <taxon>Pezizomycotina</taxon>
        <taxon>Sordariomycetes</taxon>
        <taxon>Sordariomycetidae</taxon>
        <taxon>Sordariales</taxon>
        <taxon>Sordariaceae</taxon>
        <taxon>Neurospora</taxon>
    </lineage>
</organism>
<proteinExistence type="predicted"/>
<dbReference type="KEGG" id="ncr:NCU05568"/>
<dbReference type="InParanoid" id="Q7S6Z5"/>
<dbReference type="RefSeq" id="XP_960530.1">
    <property type="nucleotide sequence ID" value="XM_955437.1"/>
</dbReference>
<accession>Q7S6Z5</accession>
<evidence type="ECO:0000313" key="2">
    <source>
        <dbReference type="Proteomes" id="UP000001805"/>
    </source>
</evidence>
<protein>
    <submittedName>
        <fullName evidence="1">Uncharacterized protein</fullName>
    </submittedName>
</protein>
<dbReference type="VEuPathDB" id="FungiDB:NCU05568"/>
<dbReference type="EMBL" id="CM002241">
    <property type="protein sequence ID" value="EAA31294.1"/>
    <property type="molecule type" value="Genomic_DNA"/>
</dbReference>
<sequence length="123" mass="13568">MAAGHGREIIVKERSIASQAEVGLVSVMKCACNAIRRYSLIKPFLQSPFLFYPSFVPPSSLNYFFPLLPVLLLLALKLEFDPKPDELDPEELLDVGALMVIVGRKTGIMGVFLRGCDIALSGW</sequence>
<dbReference type="GeneID" id="3876692"/>
<keyword evidence="2" id="KW-1185">Reference proteome</keyword>
<dbReference type="PaxDb" id="5141-EFNCRP00000005625"/>
<reference evidence="1 2" key="1">
    <citation type="journal article" date="2003" name="Nature">
        <title>The genome sequence of the filamentous fungus Neurospora crassa.</title>
        <authorList>
            <person name="Galagan J.E."/>
            <person name="Calvo S.E."/>
            <person name="Borkovich K.A."/>
            <person name="Selker E.U."/>
            <person name="Read N.D."/>
            <person name="Jaffe D."/>
            <person name="FitzHugh W."/>
            <person name="Ma L.J."/>
            <person name="Smirnov S."/>
            <person name="Purcell S."/>
            <person name="Rehman B."/>
            <person name="Elkins T."/>
            <person name="Engels R."/>
            <person name="Wang S."/>
            <person name="Nielsen C.B."/>
            <person name="Butler J."/>
            <person name="Endrizzi M."/>
            <person name="Qui D."/>
            <person name="Ianakiev P."/>
            <person name="Bell-Pedersen D."/>
            <person name="Nelson M.A."/>
            <person name="Werner-Washburne M."/>
            <person name="Selitrennikoff C.P."/>
            <person name="Kinsey J.A."/>
            <person name="Braun E.L."/>
            <person name="Zelter A."/>
            <person name="Schulte U."/>
            <person name="Kothe G.O."/>
            <person name="Jedd G."/>
            <person name="Mewes W."/>
            <person name="Staben C."/>
            <person name="Marcotte E."/>
            <person name="Greenberg D."/>
            <person name="Roy A."/>
            <person name="Foley K."/>
            <person name="Naylor J."/>
            <person name="Stange-Thomann N."/>
            <person name="Barrett R."/>
            <person name="Gnerre S."/>
            <person name="Kamal M."/>
            <person name="Kamvysselis M."/>
            <person name="Mauceli E."/>
            <person name="Bielke C."/>
            <person name="Rudd S."/>
            <person name="Frishman D."/>
            <person name="Krystofova S."/>
            <person name="Rasmussen C."/>
            <person name="Metzenberg R.L."/>
            <person name="Perkins D.D."/>
            <person name="Kroken S."/>
            <person name="Cogoni C."/>
            <person name="Macino G."/>
            <person name="Catcheside D."/>
            <person name="Li W."/>
            <person name="Pratt R.J."/>
            <person name="Osmani S.A."/>
            <person name="DeSouza C.P."/>
            <person name="Glass L."/>
            <person name="Orbach M.J."/>
            <person name="Berglund J.A."/>
            <person name="Voelker R."/>
            <person name="Yarden O."/>
            <person name="Plamann M."/>
            <person name="Seiler S."/>
            <person name="Dunlap J."/>
            <person name="Radford A."/>
            <person name="Aramayo R."/>
            <person name="Natvig D.O."/>
            <person name="Alex L.A."/>
            <person name="Mannhaupt G."/>
            <person name="Ebbole D.J."/>
            <person name="Freitag M."/>
            <person name="Paulsen I."/>
            <person name="Sachs M.S."/>
            <person name="Lander E.S."/>
            <person name="Nusbaum C."/>
            <person name="Birren B."/>
        </authorList>
    </citation>
    <scope>NUCLEOTIDE SEQUENCE [LARGE SCALE GENOMIC DNA]</scope>
    <source>
        <strain evidence="2">ATCC 24698 / 74-OR23-1A / CBS 708.71 / DSM 1257 / FGSC 987</strain>
    </source>
</reference>
<evidence type="ECO:0000313" key="1">
    <source>
        <dbReference type="EMBL" id="EAA31294.1"/>
    </source>
</evidence>